<accession>A0A9X2XMV7</accession>
<comment type="caution">
    <text evidence="1">The sequence shown here is derived from an EMBL/GenBank/DDBJ whole genome shotgun (WGS) entry which is preliminary data.</text>
</comment>
<gene>
    <name evidence="1" type="ORF">OC940_28455</name>
</gene>
<proteinExistence type="predicted"/>
<evidence type="ECO:0000313" key="2">
    <source>
        <dbReference type="Proteomes" id="UP001139955"/>
    </source>
</evidence>
<dbReference type="Gene3D" id="2.60.40.10">
    <property type="entry name" value="Immunoglobulins"/>
    <property type="match status" value="2"/>
</dbReference>
<dbReference type="InterPro" id="IPR013783">
    <property type="entry name" value="Ig-like_fold"/>
</dbReference>
<keyword evidence="2" id="KW-1185">Reference proteome</keyword>
<dbReference type="EMBL" id="JAOSKY010000029">
    <property type="protein sequence ID" value="MCU7251760.1"/>
    <property type="molecule type" value="Genomic_DNA"/>
</dbReference>
<reference evidence="1" key="1">
    <citation type="submission" date="2022-09" db="EMBL/GenBank/DDBJ databases">
        <authorList>
            <person name="Cesa-Luna C."/>
            <person name="Girard L."/>
            <person name="Lood C."/>
            <person name="Hofte M."/>
            <person name="De Mot R."/>
        </authorList>
    </citation>
    <scope>NUCLEOTIDE SEQUENCE</scope>
    <source>
        <strain evidence="1">B1M3-32</strain>
    </source>
</reference>
<name>A0A9X2XMV7_9PSED</name>
<sequence>MNIPAPTGNTPLLLKELDIPGRSPQPISGNPIVWGINWAAALGNFPLLGLLCRAGPWSTMNVGDRLVVNWGTGQQVVNKTIDKDEVDKTLTLFVPPGRLLDGPFKVSYVVTRLGQVAEPSEVMDVLVKLTIPGGQDTDPGPGHSNFFMFLPKGTVENGIDKDNVADGVDITIGPDPASGRPYLNAAAGDVVLVSWGGVFVPGPPLTQDQADGKAPIIIHVDEATIREAGDSDGVAVAFEVHDKVFNRSEDWSHEQRVPVAIDTTRPAAPLLKQAVSNVLDLDKLGNADGIAQVMILDNRIAVGDIVTVRVKGATTEGVPIDEKMPAEPVVSVPSILEIDIPNALLRRMAKSQLILSYAVQKRDGSPDLQARSQFISVIGEARRLLAPKAIEANQGALDPDLAQVRVEIPFDDSFAAGQVIVLFWLGTRPDLSIYLPDLPQHPITQGEVDAKLPIVIIVPGSHLRPINGGTLVLYYQLLSEDQKLREMNPFHALHAVRESLRSAPLQIGEPLQELPPPKVDGVVNGVLPADTPGTHLNMLYTQTVADDVVYRQWLGSKTGADSDWVKLTSLTAGKAVAFTIKPELIKGNEGGTVKASYHLERKDGRVSYSQIEEFNVGVKADLQAPRIKEAPDDAMLDPVAAKDKLTALVNYTGMAVNDVIIVTFTGAAGTPAGGSHTAAPKTVAALGEQEIALVNSVLAFNMGKGVTVSYTVKQGNAAPIPSPSRPLVVAPLTLGPTYASKILQAANNGDGPELDVSAITTTVRTHSPNWPLIALRQYVWLRFRGTQSSGAAYDKFIFQPPGSVTNAGWITAPYEYNVPAAVVNEIKGLKHGSSFTVEFKAGLSGTQQEADAVTFPVRTYTIKAVEDLKPAITRAEDSIGTEIAPGGITADPVVKLTGTAAKDQKVEVFDGTTSKGQATANASGIWELRMTALSVAAHTFRARALYGSNLESDARTLTVTALIRPTLVTVLDAAGTPVLEGGITTSTTLKLSGKASNGQRVEIFDGNGSGAVSKGIATAHATTGDWELTITVATGARRLYAKSLYHSSDTYSDVRNLSVVAATAPTITSVKGLPSNVEIPNGGITVEISAELGGTAAKGQKVEVFDGATSKGQATADATTGEWRLTVNALSAAAHSFTAKALYGSGAQSEARTFTVVAATAPTLTSVKGLPSNVE</sequence>
<organism evidence="1 2">
    <name type="scientific">Pseudomonas koreensis</name>
    <dbReference type="NCBI Taxonomy" id="198620"/>
    <lineage>
        <taxon>Bacteria</taxon>
        <taxon>Pseudomonadati</taxon>
        <taxon>Pseudomonadota</taxon>
        <taxon>Gammaproteobacteria</taxon>
        <taxon>Pseudomonadales</taxon>
        <taxon>Pseudomonadaceae</taxon>
        <taxon>Pseudomonas</taxon>
    </lineage>
</organism>
<reference evidence="1" key="2">
    <citation type="journal article" date="2023" name="mSystems">
        <title>Charting the Lipopeptidome of Nonpathogenic Pseudomonas.</title>
        <authorList>
            <person name="Cesa-Luna C."/>
            <person name="Geudens N."/>
            <person name="Girard L."/>
            <person name="De Roo V."/>
            <person name="Maklad H.R."/>
            <person name="Martins J.C."/>
            <person name="Hofte M."/>
            <person name="De Mot R."/>
        </authorList>
    </citation>
    <scope>NUCLEOTIDE SEQUENCE</scope>
    <source>
        <strain evidence="1">B1M3-32</strain>
    </source>
</reference>
<feature type="non-terminal residue" evidence="1">
    <location>
        <position position="1175"/>
    </location>
</feature>
<dbReference type="AlphaFoldDB" id="A0A9X2XMV7"/>
<evidence type="ECO:0000313" key="1">
    <source>
        <dbReference type="EMBL" id="MCU7251760.1"/>
    </source>
</evidence>
<protein>
    <recommendedName>
        <fullName evidence="3">Ig-like domain repeat protein</fullName>
    </recommendedName>
</protein>
<evidence type="ECO:0008006" key="3">
    <source>
        <dbReference type="Google" id="ProtNLM"/>
    </source>
</evidence>
<dbReference type="Proteomes" id="UP001139955">
    <property type="component" value="Unassembled WGS sequence"/>
</dbReference>